<feature type="transmembrane region" description="Helical" evidence="1">
    <location>
        <begin position="322"/>
        <end position="342"/>
    </location>
</feature>
<accession>A0ABU3N454</accession>
<feature type="transmembrane region" description="Helical" evidence="1">
    <location>
        <begin position="348"/>
        <end position="369"/>
    </location>
</feature>
<comment type="caution">
    <text evidence="3">The sequence shown here is derived from an EMBL/GenBank/DDBJ whole genome shotgun (WGS) entry which is preliminary data.</text>
</comment>
<feature type="transmembrane region" description="Helical" evidence="1">
    <location>
        <begin position="21"/>
        <end position="43"/>
    </location>
</feature>
<dbReference type="PANTHER" id="PTHR30590:SF2">
    <property type="entry name" value="INNER MEMBRANE PROTEIN"/>
    <property type="match status" value="1"/>
</dbReference>
<evidence type="ECO:0000256" key="1">
    <source>
        <dbReference type="SAM" id="Phobius"/>
    </source>
</evidence>
<organism evidence="3">
    <name type="scientific">Sphingomonas psychrotolerans</name>
    <dbReference type="NCBI Taxonomy" id="1327635"/>
    <lineage>
        <taxon>Bacteria</taxon>
        <taxon>Pseudomonadati</taxon>
        <taxon>Pseudomonadota</taxon>
        <taxon>Alphaproteobacteria</taxon>
        <taxon>Sphingomonadales</taxon>
        <taxon>Sphingomonadaceae</taxon>
        <taxon>Sphingomonas</taxon>
    </lineage>
</organism>
<feature type="domain" description="DUF418" evidence="2">
    <location>
        <begin position="223"/>
        <end position="387"/>
    </location>
</feature>
<keyword evidence="1" id="KW-0472">Membrane</keyword>
<feature type="transmembrane region" description="Helical" evidence="1">
    <location>
        <begin position="115"/>
        <end position="130"/>
    </location>
</feature>
<evidence type="ECO:0000259" key="2">
    <source>
        <dbReference type="Pfam" id="PF04235"/>
    </source>
</evidence>
<proteinExistence type="predicted"/>
<feature type="transmembrane region" description="Helical" evidence="1">
    <location>
        <begin position="89"/>
        <end position="109"/>
    </location>
</feature>
<feature type="transmembrane region" description="Helical" evidence="1">
    <location>
        <begin position="276"/>
        <end position="301"/>
    </location>
</feature>
<keyword evidence="1" id="KW-1133">Transmembrane helix</keyword>
<dbReference type="Pfam" id="PF04235">
    <property type="entry name" value="DUF418"/>
    <property type="match status" value="1"/>
</dbReference>
<evidence type="ECO:0000313" key="3">
    <source>
        <dbReference type="EMBL" id="MDT8759243.1"/>
    </source>
</evidence>
<dbReference type="InterPro" id="IPR007349">
    <property type="entry name" value="DUF418"/>
</dbReference>
<name>A0ABU3N454_9SPHN</name>
<dbReference type="InterPro" id="IPR052529">
    <property type="entry name" value="Bact_Transport_Assoc"/>
</dbReference>
<feature type="transmembrane region" description="Helical" evidence="1">
    <location>
        <begin position="55"/>
        <end position="77"/>
    </location>
</feature>
<keyword evidence="1" id="KW-0812">Transmembrane</keyword>
<gene>
    <name evidence="3" type="ORF">MZO42_11095</name>
</gene>
<sequence length="399" mass="45091">MQEATAARHAAPDGRLESVDVVRGFALMALFLVHMIESYELYWADPKNGPVSDTVYLLFMGKSFSLLALCFGFSFFILMGRAARRGVDFTARFAWRLTVLFAIGFVHAVIYRGDIIQLLALTGFLLLAFHRVRDNRVLIAVAAFCFTSPVLLFQLIAAMAGSDWANQPPHHFDDPAMAVYLNGDFAEYLRANLWTGQLPKWWFMVESGRTVQILGLYLVGMVLGRVGFFERLGDFARARWIALAIAAAVALALYFVRDGFKAWFAAQHHGEASDRLLSYLLGSWFELAGTAVWFLLLLALYQSPVRALLRPLAGVGRVTLTLYILQSLVFVPIFYGFGLGLYDDWNQLVRLWVGLGAIAAQLVLAHWWLARFRYGPVEWLWRALTFWRRDIPFRGAARG</sequence>
<feature type="transmembrane region" description="Helical" evidence="1">
    <location>
        <begin position="137"/>
        <end position="160"/>
    </location>
</feature>
<feature type="transmembrane region" description="Helical" evidence="1">
    <location>
        <begin position="210"/>
        <end position="228"/>
    </location>
</feature>
<dbReference type="EMBL" id="JALMLT010000002">
    <property type="protein sequence ID" value="MDT8759243.1"/>
    <property type="molecule type" value="Genomic_DNA"/>
</dbReference>
<feature type="transmembrane region" description="Helical" evidence="1">
    <location>
        <begin position="240"/>
        <end position="256"/>
    </location>
</feature>
<dbReference type="PANTHER" id="PTHR30590">
    <property type="entry name" value="INNER MEMBRANE PROTEIN"/>
    <property type="match status" value="1"/>
</dbReference>
<reference evidence="3" key="1">
    <citation type="submission" date="2022-04" db="EMBL/GenBank/DDBJ databases">
        <title>Tomato heritable bacteria conferring resistance against bacterial wilt.</title>
        <authorList>
            <person name="Yin J."/>
        </authorList>
    </citation>
    <scope>NUCLEOTIDE SEQUENCE</scope>
    <source>
        <strain evidence="3">Cra20</strain>
    </source>
</reference>
<protein>
    <submittedName>
        <fullName evidence="3">DUF418 domain-containing protein</fullName>
    </submittedName>
</protein>